<gene>
    <name evidence="14" type="ORF">QWZ12_20595</name>
</gene>
<reference evidence="15" key="1">
    <citation type="journal article" date="2019" name="Int. J. Syst. Evol. Microbiol.">
        <title>The Global Catalogue of Microorganisms (GCM) 10K type strain sequencing project: providing services to taxonomists for standard genome sequencing and annotation.</title>
        <authorList>
            <consortium name="The Broad Institute Genomics Platform"/>
            <consortium name="The Broad Institute Genome Sequencing Center for Infectious Disease"/>
            <person name="Wu L."/>
            <person name="Ma J."/>
        </authorList>
    </citation>
    <scope>NUCLEOTIDE SEQUENCE [LARGE SCALE GENOMIC DNA]</scope>
    <source>
        <strain evidence="15">CECT 7069</strain>
    </source>
</reference>
<keyword evidence="11 12" id="KW-0472">Membrane</keyword>
<dbReference type="Pfam" id="PF01654">
    <property type="entry name" value="Cyt_bd_oxida_I"/>
    <property type="match status" value="1"/>
</dbReference>
<evidence type="ECO:0000256" key="1">
    <source>
        <dbReference type="ARBA" id="ARBA00004651"/>
    </source>
</evidence>
<feature type="transmembrane region" description="Helical" evidence="12">
    <location>
        <begin position="59"/>
        <end position="80"/>
    </location>
</feature>
<evidence type="ECO:0000256" key="13">
    <source>
        <dbReference type="SAM" id="MobiDB-lite"/>
    </source>
</evidence>
<evidence type="ECO:0000256" key="4">
    <source>
        <dbReference type="ARBA" id="ARBA00022475"/>
    </source>
</evidence>
<dbReference type="Proteomes" id="UP001224644">
    <property type="component" value="Unassembled WGS sequence"/>
</dbReference>
<evidence type="ECO:0000256" key="11">
    <source>
        <dbReference type="ARBA" id="ARBA00023136"/>
    </source>
</evidence>
<evidence type="ECO:0000313" key="15">
    <source>
        <dbReference type="Proteomes" id="UP001224644"/>
    </source>
</evidence>
<feature type="transmembrane region" description="Helical" evidence="12">
    <location>
        <begin position="224"/>
        <end position="241"/>
    </location>
</feature>
<keyword evidence="5 12" id="KW-0349">Heme</keyword>
<keyword evidence="7 12" id="KW-0479">Metal-binding</keyword>
<feature type="transmembrane region" description="Helical" evidence="12">
    <location>
        <begin position="402"/>
        <end position="433"/>
    </location>
</feature>
<keyword evidence="10 12" id="KW-0408">Iron</keyword>
<evidence type="ECO:0000256" key="2">
    <source>
        <dbReference type="ARBA" id="ARBA00009819"/>
    </source>
</evidence>
<comment type="similarity">
    <text evidence="2 12">Belongs to the cytochrome ubiquinol oxidase subunit 1 family.</text>
</comment>
<organism evidence="14 15">
    <name type="scientific">Methylobacterium adhaesivum</name>
    <dbReference type="NCBI Taxonomy" id="333297"/>
    <lineage>
        <taxon>Bacteria</taxon>
        <taxon>Pseudomonadati</taxon>
        <taxon>Pseudomonadota</taxon>
        <taxon>Alphaproteobacteria</taxon>
        <taxon>Hyphomicrobiales</taxon>
        <taxon>Methylobacteriaceae</taxon>
        <taxon>Methylobacterium</taxon>
    </lineage>
</organism>
<keyword evidence="15" id="KW-1185">Reference proteome</keyword>
<dbReference type="InterPro" id="IPR002585">
    <property type="entry name" value="Cyt-d_ubiquinol_oxidase_su_1"/>
</dbReference>
<dbReference type="PIRSF" id="PIRSF006446">
    <property type="entry name" value="Cyt_quinol_oxidase_1"/>
    <property type="match status" value="1"/>
</dbReference>
<accession>A0ABT8BN94</accession>
<evidence type="ECO:0000256" key="12">
    <source>
        <dbReference type="PIRNR" id="PIRNR006446"/>
    </source>
</evidence>
<feature type="transmembrane region" description="Helical" evidence="12">
    <location>
        <begin position="100"/>
        <end position="123"/>
    </location>
</feature>
<dbReference type="PANTHER" id="PTHR30365">
    <property type="entry name" value="CYTOCHROME D UBIQUINOL OXIDASE"/>
    <property type="match status" value="1"/>
</dbReference>
<feature type="transmembrane region" description="Helical" evidence="12">
    <location>
        <begin position="25"/>
        <end position="47"/>
    </location>
</feature>
<keyword evidence="9 12" id="KW-1133">Transmembrane helix</keyword>
<feature type="transmembrane region" description="Helical" evidence="12">
    <location>
        <begin position="193"/>
        <end position="212"/>
    </location>
</feature>
<evidence type="ECO:0000256" key="10">
    <source>
        <dbReference type="ARBA" id="ARBA00023004"/>
    </source>
</evidence>
<evidence type="ECO:0000256" key="5">
    <source>
        <dbReference type="ARBA" id="ARBA00022617"/>
    </source>
</evidence>
<evidence type="ECO:0000313" key="14">
    <source>
        <dbReference type="EMBL" id="MDN3593002.1"/>
    </source>
</evidence>
<evidence type="ECO:0000256" key="7">
    <source>
        <dbReference type="ARBA" id="ARBA00022723"/>
    </source>
</evidence>
<keyword evidence="6 12" id="KW-0812">Transmembrane</keyword>
<evidence type="ECO:0000256" key="3">
    <source>
        <dbReference type="ARBA" id="ARBA00022448"/>
    </source>
</evidence>
<feature type="transmembrane region" description="Helical" evidence="12">
    <location>
        <begin position="130"/>
        <end position="150"/>
    </location>
</feature>
<keyword evidence="8 12" id="KW-0249">Electron transport</keyword>
<feature type="transmembrane region" description="Helical" evidence="12">
    <location>
        <begin position="324"/>
        <end position="349"/>
    </location>
</feature>
<protein>
    <submittedName>
        <fullName evidence="14">Cytochrome ubiquinol oxidase subunit I</fullName>
    </submittedName>
</protein>
<name>A0ABT8BN94_9HYPH</name>
<sequence>MPSLPLPSAVDLARAQFALTVVWHFLFPAFTIGLASFLAVLEGRWLFTGKAVYLDTYRYWLKVFAVAFAMGVVSGLVMSYQFGTNWSVFADRTAPILGPLLGYEVLTAFFLEAGFLGVMLFGLARVGPRLHFAATCLVALGTLTSAFWILSANSWMQTPTGHTMGADGRFAPADWWAIIVNPSFPYRFAHTVTGAYLTTAMIVGAVGALHLLRDGKNPRARAMFSMAMWMAALVAPAQLVIGDMHGANTYAHQPAKVAAMEGHFETRSGASALLFGWPDAEAGETRGALGIPGLASLYLTHDLNGTVRGLNDMPRATWPTNLPLVFWSFRVMVGLGLLMIALGLASLWLRWKGRLYDAAWFHRLAVAMGPSGLIAVTAGWTVTETGRQPFTVYGLLRTADSVSPVAAPAVAASLAAFAVVYLAVFGAGIWYLLHLFNQAPHVHEAGPPTGVPTRTAGITPAPALDAPAHGESRPALQPAE</sequence>
<evidence type="ECO:0000256" key="8">
    <source>
        <dbReference type="ARBA" id="ARBA00022982"/>
    </source>
</evidence>
<keyword evidence="4 12" id="KW-1003">Cell membrane</keyword>
<dbReference type="RefSeq" id="WP_238225158.1">
    <property type="nucleotide sequence ID" value="NZ_BPQD01000011.1"/>
</dbReference>
<proteinExistence type="inferred from homology"/>
<comment type="caution">
    <text evidence="14">The sequence shown here is derived from an EMBL/GenBank/DDBJ whole genome shotgun (WGS) entry which is preliminary data.</text>
</comment>
<comment type="subcellular location">
    <subcellularLocation>
        <location evidence="12">Cell inner membrane</location>
    </subcellularLocation>
    <subcellularLocation>
        <location evidence="1">Cell membrane</location>
        <topology evidence="1">Multi-pass membrane protein</topology>
    </subcellularLocation>
</comment>
<keyword evidence="3 12" id="KW-0813">Transport</keyword>
<dbReference type="PANTHER" id="PTHR30365:SF14">
    <property type="entry name" value="CYTOCHROME BD MENAQUINOL OXIDASE SUBUNIT I-RELATED"/>
    <property type="match status" value="1"/>
</dbReference>
<dbReference type="EMBL" id="JAUFPX010000020">
    <property type="protein sequence ID" value="MDN3593002.1"/>
    <property type="molecule type" value="Genomic_DNA"/>
</dbReference>
<evidence type="ECO:0000256" key="6">
    <source>
        <dbReference type="ARBA" id="ARBA00022692"/>
    </source>
</evidence>
<evidence type="ECO:0000256" key="9">
    <source>
        <dbReference type="ARBA" id="ARBA00022989"/>
    </source>
</evidence>
<feature type="region of interest" description="Disordered" evidence="13">
    <location>
        <begin position="446"/>
        <end position="480"/>
    </location>
</feature>
<feature type="transmembrane region" description="Helical" evidence="12">
    <location>
        <begin position="361"/>
        <end position="382"/>
    </location>
</feature>